<dbReference type="RefSeq" id="WP_048709080.1">
    <property type="nucleotide sequence ID" value="NZ_CP014646.1"/>
</dbReference>
<proteinExistence type="predicted"/>
<feature type="signal peptide" evidence="1">
    <location>
        <begin position="1"/>
        <end position="29"/>
    </location>
</feature>
<reference evidence="3" key="1">
    <citation type="submission" date="2016-03" db="EMBL/GenBank/DDBJ databases">
        <authorList>
            <person name="Ma C."/>
            <person name="Zhou S."/>
            <person name="Yang G."/>
        </authorList>
    </citation>
    <scope>NUCLEOTIDE SEQUENCE [LARGE SCALE GENOMIC DNA]</scope>
    <source>
        <strain evidence="3">SgZ-1</strain>
    </source>
</reference>
<sequence>MNAYTPARLLAIGAFALLGGVFAPATVMAADTHQHDTHTAVLKLNQGAKWQTDEALRTGMESIRNALAQALPDVHSGKFDTTRYQTLAQSIEAQVGYVVQNCKLQPEADDVLHAIIGEIGQGVDVIAGHKPGTEREQGVVLVARTLDDYAAHFEHPGWKGLKTEH</sequence>
<dbReference type="KEGG" id="thu:AC731_002700"/>
<evidence type="ECO:0000313" key="3">
    <source>
        <dbReference type="Proteomes" id="UP000036902"/>
    </source>
</evidence>
<name>A0A140IDW9_9RHOO</name>
<evidence type="ECO:0000313" key="2">
    <source>
        <dbReference type="EMBL" id="AMO35944.1"/>
    </source>
</evidence>
<gene>
    <name evidence="2" type="ORF">AC731_002700</name>
</gene>
<accession>A0A140IDW9</accession>
<dbReference type="EMBL" id="CP014646">
    <property type="protein sequence ID" value="AMO35944.1"/>
    <property type="molecule type" value="Genomic_DNA"/>
</dbReference>
<evidence type="ECO:0008006" key="4">
    <source>
        <dbReference type="Google" id="ProtNLM"/>
    </source>
</evidence>
<protein>
    <recommendedName>
        <fullName evidence="4">DnrO protein</fullName>
    </recommendedName>
</protein>
<keyword evidence="3" id="KW-1185">Reference proteome</keyword>
<keyword evidence="1" id="KW-0732">Signal</keyword>
<feature type="chain" id="PRO_5007807421" description="DnrO protein" evidence="1">
    <location>
        <begin position="30"/>
        <end position="165"/>
    </location>
</feature>
<dbReference type="AlphaFoldDB" id="A0A140IDW9"/>
<dbReference type="Proteomes" id="UP000036902">
    <property type="component" value="Chromosome"/>
</dbReference>
<evidence type="ECO:0000256" key="1">
    <source>
        <dbReference type="SAM" id="SignalP"/>
    </source>
</evidence>
<organism evidence="2 3">
    <name type="scientific">Thauera humireducens</name>
    <dbReference type="NCBI Taxonomy" id="1134435"/>
    <lineage>
        <taxon>Bacteria</taxon>
        <taxon>Pseudomonadati</taxon>
        <taxon>Pseudomonadota</taxon>
        <taxon>Betaproteobacteria</taxon>
        <taxon>Rhodocyclales</taxon>
        <taxon>Zoogloeaceae</taxon>
        <taxon>Thauera</taxon>
    </lineage>
</organism>
<dbReference type="STRING" id="1134435.AC731_002700"/>